<dbReference type="InterPro" id="IPR036928">
    <property type="entry name" value="AS_sf"/>
</dbReference>
<dbReference type="InterPro" id="IPR014087">
    <property type="entry name" value="Carboxybiuret_hydro_AtzE"/>
</dbReference>
<comment type="caution">
    <text evidence="2">The sequence shown here is derived from an EMBL/GenBank/DDBJ whole genome shotgun (WGS) entry which is preliminary data.</text>
</comment>
<proteinExistence type="predicted"/>
<dbReference type="Pfam" id="PF01425">
    <property type="entry name" value="Amidase"/>
    <property type="match status" value="1"/>
</dbReference>
<evidence type="ECO:0000313" key="3">
    <source>
        <dbReference type="Proteomes" id="UP000306791"/>
    </source>
</evidence>
<dbReference type="PANTHER" id="PTHR11895">
    <property type="entry name" value="TRANSAMIDASE"/>
    <property type="match status" value="1"/>
</dbReference>
<dbReference type="InterPro" id="IPR000120">
    <property type="entry name" value="Amidase"/>
</dbReference>
<protein>
    <submittedName>
        <fullName evidence="2">AtzE family amidohydrolase</fullName>
    </submittedName>
</protein>
<accession>A0ABY2UHG3</accession>
<evidence type="ECO:0000259" key="1">
    <source>
        <dbReference type="Pfam" id="PF01425"/>
    </source>
</evidence>
<dbReference type="Gene3D" id="3.90.1300.10">
    <property type="entry name" value="Amidase signature (AS) domain"/>
    <property type="match status" value="1"/>
</dbReference>
<evidence type="ECO:0000313" key="2">
    <source>
        <dbReference type="EMBL" id="TLM76993.1"/>
    </source>
</evidence>
<dbReference type="NCBIfam" id="TIGR02715">
    <property type="entry name" value="amido_AtzE"/>
    <property type="match status" value="1"/>
</dbReference>
<dbReference type="NCBIfam" id="NF006631">
    <property type="entry name" value="PRK09201.1"/>
    <property type="match status" value="1"/>
</dbReference>
<dbReference type="Proteomes" id="UP000306791">
    <property type="component" value="Unassembled WGS sequence"/>
</dbReference>
<feature type="domain" description="Amidase" evidence="1">
    <location>
        <begin position="26"/>
        <end position="447"/>
    </location>
</feature>
<name>A0ABY2UHG3_9GAMM</name>
<organism evidence="2 3">
    <name type="scientific">Microbulbifer harenosus</name>
    <dbReference type="NCBI Taxonomy" id="2576840"/>
    <lineage>
        <taxon>Bacteria</taxon>
        <taxon>Pseudomonadati</taxon>
        <taxon>Pseudomonadota</taxon>
        <taxon>Gammaproteobacteria</taxon>
        <taxon>Cellvibrionales</taxon>
        <taxon>Microbulbiferaceae</taxon>
        <taxon>Microbulbifer</taxon>
    </lineage>
</organism>
<dbReference type="InterPro" id="IPR023631">
    <property type="entry name" value="Amidase_dom"/>
</dbReference>
<sequence>MVSDLPLSSAGDIAAGVSAGHFSAREVVNMFLARIARMNPALNAFTAVLAERATARAAHIDAQLARGKKPGRLAGVPFAVKNLFDICGLPTLAGSAINADHAPARDDALLIRRLEAEGAILIGALGMGEYAYDFTGENAHYGNCANPWDTARMSGGSSSGSGSALGGTLVPLALGSDTNGSIRVPASFCGIFGLKPTYGRLPRSGTYPFSDSLDHLGPMARTSRDLALAFDVMQGYSNSDHACADRPALDCIGALERGLENLRIRRAGGYFSLESYPPAARAVDKVCRALNCTSEVEIPGTQEGRCAAYLITNVEGSRLHLPRLRTRPQDFDPDTRDRFIAGALLPASWYARAQQVRHWYARKAAEVFRDVDVIVAAATPCVAPRMGEKILTIQGEAQPLRANLGYFTQPISAAGLPSCVVPTLDEESGLPIGVQIIAAPWREDLCLRVAFALETRGFTAREPDALGKELAAV</sequence>
<dbReference type="SUPFAM" id="SSF75304">
    <property type="entry name" value="Amidase signature (AS) enzymes"/>
    <property type="match status" value="1"/>
</dbReference>
<dbReference type="PANTHER" id="PTHR11895:SF172">
    <property type="entry name" value="GLUTAMYL-TRNA(GLN) AMIDOTRANSFERASE"/>
    <property type="match status" value="1"/>
</dbReference>
<keyword evidence="3" id="KW-1185">Reference proteome</keyword>
<dbReference type="EMBL" id="VANI01000011">
    <property type="protein sequence ID" value="TLM76993.1"/>
    <property type="molecule type" value="Genomic_DNA"/>
</dbReference>
<reference evidence="2 3" key="1">
    <citation type="submission" date="2019-05" db="EMBL/GenBank/DDBJ databases">
        <title>Microbulbifer harenosus sp. nov., an alginate-degrading bacterium isolated from coastal sand.</title>
        <authorList>
            <person name="Huang H."/>
            <person name="Mo K."/>
            <person name="Bao S."/>
        </authorList>
    </citation>
    <scope>NUCLEOTIDE SEQUENCE [LARGE SCALE GENOMIC DNA]</scope>
    <source>
        <strain evidence="2 3">HB161719</strain>
    </source>
</reference>
<gene>
    <name evidence="2" type="ORF">FDY93_11570</name>
</gene>